<proteinExistence type="predicted"/>
<keyword evidence="3" id="KW-0732">Signal</keyword>
<feature type="transmembrane region" description="Helical" evidence="2">
    <location>
        <begin position="254"/>
        <end position="275"/>
    </location>
</feature>
<evidence type="ECO:0000313" key="5">
    <source>
        <dbReference type="Proteomes" id="UP000776629"/>
    </source>
</evidence>
<feature type="region of interest" description="Disordered" evidence="1">
    <location>
        <begin position="165"/>
        <end position="191"/>
    </location>
</feature>
<keyword evidence="2" id="KW-0812">Transmembrane</keyword>
<feature type="compositionally biased region" description="Polar residues" evidence="1">
    <location>
        <begin position="89"/>
        <end position="100"/>
    </location>
</feature>
<organism evidence="4 5">
    <name type="scientific">Limosilactobacillus alvi</name>
    <dbReference type="NCBI Taxonomy" id="990412"/>
    <lineage>
        <taxon>Bacteria</taxon>
        <taxon>Bacillati</taxon>
        <taxon>Bacillota</taxon>
        <taxon>Bacilli</taxon>
        <taxon>Lactobacillales</taxon>
        <taxon>Lactobacillaceae</taxon>
        <taxon>Limosilactobacillus</taxon>
    </lineage>
</organism>
<reference evidence="4 5" key="1">
    <citation type="journal article" date="2021" name="Sci. Rep.">
        <title>The distribution of antibiotic resistance genes in chicken gut microbiota commensals.</title>
        <authorList>
            <person name="Juricova H."/>
            <person name="Matiasovicova J."/>
            <person name="Kubasova T."/>
            <person name="Cejkova D."/>
            <person name="Rychlik I."/>
        </authorList>
    </citation>
    <scope>NUCLEOTIDE SEQUENCE [LARGE SCALE GENOMIC DNA]</scope>
    <source>
        <strain evidence="4 5">An810</strain>
    </source>
</reference>
<feature type="signal peptide" evidence="3">
    <location>
        <begin position="1"/>
        <end position="29"/>
    </location>
</feature>
<dbReference type="Proteomes" id="UP000776629">
    <property type="component" value="Unassembled WGS sequence"/>
</dbReference>
<feature type="compositionally biased region" description="Low complexity" evidence="1">
    <location>
        <begin position="178"/>
        <end position="189"/>
    </location>
</feature>
<keyword evidence="2" id="KW-1133">Transmembrane helix</keyword>
<dbReference type="EMBL" id="JACJJQ010000002">
    <property type="protein sequence ID" value="MBM6753299.1"/>
    <property type="molecule type" value="Genomic_DNA"/>
</dbReference>
<feature type="compositionally biased region" description="Polar residues" evidence="1">
    <location>
        <begin position="165"/>
        <end position="177"/>
    </location>
</feature>
<dbReference type="RefSeq" id="WP_204775840.1">
    <property type="nucleotide sequence ID" value="NZ_JACJJQ010000002.1"/>
</dbReference>
<evidence type="ECO:0000256" key="2">
    <source>
        <dbReference type="SAM" id="Phobius"/>
    </source>
</evidence>
<feature type="compositionally biased region" description="Low complexity" evidence="1">
    <location>
        <begin position="101"/>
        <end position="114"/>
    </location>
</feature>
<name>A0ABS2ELE3_9LACO</name>
<comment type="caution">
    <text evidence="4">The sequence shown here is derived from an EMBL/GenBank/DDBJ whole genome shotgun (WGS) entry which is preliminary data.</text>
</comment>
<keyword evidence="2" id="KW-0472">Membrane</keyword>
<gene>
    <name evidence="4" type="ORF">H5993_00755</name>
</gene>
<sequence>MVTPGQFGKLILTATISGCLMSLPLVGQADPITPNELITNTAVNETNSNQTNYQPATTTQFTPNEASADVSPDANPVSPTVGLVAIPNDQPSSSLTDQIASSQVVSPSPSPSGSLNEQASPEKPKRYHYHFTSPQSFQQWYHAPVDQLQSGYAIPVTRPSILEVNQESQPQLSQPLANSQPQPNQGSQQEMTVMKTTPTETMPTDYSTKTQHLVFPYHHPLVLPTVQVKPTKSLATHLKLDPGQINILARDSKIIPVIIGALLLLTISWVFKINFQHNKLMKLN</sequence>
<evidence type="ECO:0000313" key="4">
    <source>
        <dbReference type="EMBL" id="MBM6753299.1"/>
    </source>
</evidence>
<evidence type="ECO:0000256" key="3">
    <source>
        <dbReference type="SAM" id="SignalP"/>
    </source>
</evidence>
<feature type="region of interest" description="Disordered" evidence="1">
    <location>
        <begin position="47"/>
        <end position="123"/>
    </location>
</feature>
<evidence type="ECO:0000256" key="1">
    <source>
        <dbReference type="SAM" id="MobiDB-lite"/>
    </source>
</evidence>
<feature type="chain" id="PRO_5045835939" evidence="3">
    <location>
        <begin position="30"/>
        <end position="284"/>
    </location>
</feature>
<protein>
    <submittedName>
        <fullName evidence="4">Uncharacterized protein</fullName>
    </submittedName>
</protein>
<keyword evidence="5" id="KW-1185">Reference proteome</keyword>
<accession>A0ABS2ELE3</accession>
<feature type="compositionally biased region" description="Polar residues" evidence="1">
    <location>
        <begin position="47"/>
        <end position="65"/>
    </location>
</feature>